<evidence type="ECO:0000313" key="10">
    <source>
        <dbReference type="EMBL" id="OAT81738.1"/>
    </source>
</evidence>
<evidence type="ECO:0000259" key="8">
    <source>
        <dbReference type="Pfam" id="PF00534"/>
    </source>
</evidence>
<dbReference type="RefSeq" id="WP_066668182.1">
    <property type="nucleotide sequence ID" value="NZ_LYVF01000158.1"/>
</dbReference>
<dbReference type="GO" id="GO:0005978">
    <property type="term" value="P:glycogen biosynthetic process"/>
    <property type="evidence" value="ECO:0007669"/>
    <property type="project" value="UniProtKB-UniRule"/>
</dbReference>
<evidence type="ECO:0000256" key="4">
    <source>
        <dbReference type="ARBA" id="ARBA00022676"/>
    </source>
</evidence>
<comment type="caution">
    <text evidence="10">The sequence shown here is derived from an EMBL/GenBank/DDBJ whole genome shotgun (WGS) entry which is preliminary data.</text>
</comment>
<dbReference type="CDD" id="cd03791">
    <property type="entry name" value="GT5_Glycogen_synthase_DULL1-like"/>
    <property type="match status" value="1"/>
</dbReference>
<dbReference type="PANTHER" id="PTHR45825:SF11">
    <property type="entry name" value="ALPHA AMYLASE DOMAIN-CONTAINING PROTEIN"/>
    <property type="match status" value="1"/>
</dbReference>
<reference evidence="10 11" key="1">
    <citation type="submission" date="2016-04" db="EMBL/GenBank/DDBJ databases">
        <authorList>
            <person name="Evans L.H."/>
            <person name="Alamgir A."/>
            <person name="Owens N."/>
            <person name="Weber N.D."/>
            <person name="Virtaneva K."/>
            <person name="Barbian K."/>
            <person name="Babar A."/>
            <person name="Rosenke K."/>
        </authorList>
    </citation>
    <scope>NUCLEOTIDE SEQUENCE [LARGE SCALE GENOMIC DNA]</scope>
    <source>
        <strain evidence="10 11">LMa1</strain>
    </source>
</reference>
<comment type="pathway">
    <text evidence="7">Glycan biosynthesis; glycogen biosynthesis.</text>
</comment>
<evidence type="ECO:0000313" key="11">
    <source>
        <dbReference type="Proteomes" id="UP000078532"/>
    </source>
</evidence>
<dbReference type="GO" id="GO:0009011">
    <property type="term" value="F:alpha-1,4-glucan glucosyltransferase (ADP-glucose donor) activity"/>
    <property type="evidence" value="ECO:0007669"/>
    <property type="project" value="UniProtKB-UniRule"/>
</dbReference>
<keyword evidence="11" id="KW-1185">Reference proteome</keyword>
<evidence type="ECO:0000256" key="1">
    <source>
        <dbReference type="ARBA" id="ARBA00001478"/>
    </source>
</evidence>
<keyword evidence="4 7" id="KW-0328">Glycosyltransferase</keyword>
<dbReference type="EMBL" id="LYVF01000158">
    <property type="protein sequence ID" value="OAT81738.1"/>
    <property type="molecule type" value="Genomic_DNA"/>
</dbReference>
<dbReference type="NCBIfam" id="NF001898">
    <property type="entry name" value="PRK00654.1-1"/>
    <property type="match status" value="1"/>
</dbReference>
<evidence type="ECO:0000256" key="7">
    <source>
        <dbReference type="HAMAP-Rule" id="MF_00484"/>
    </source>
</evidence>
<dbReference type="PANTHER" id="PTHR45825">
    <property type="entry name" value="GRANULE-BOUND STARCH SYNTHASE 1, CHLOROPLASTIC/AMYLOPLASTIC"/>
    <property type="match status" value="1"/>
</dbReference>
<dbReference type="Proteomes" id="UP000078532">
    <property type="component" value="Unassembled WGS sequence"/>
</dbReference>
<dbReference type="GO" id="GO:0004373">
    <property type="term" value="F:alpha-1,4-glucan glucosyltransferase (UDP-glucose donor) activity"/>
    <property type="evidence" value="ECO:0007669"/>
    <property type="project" value="InterPro"/>
</dbReference>
<comment type="similarity">
    <text evidence="3 7">Belongs to the glycosyltransferase 1 family. Bacterial/plant glycogen synthase subfamily.</text>
</comment>
<evidence type="ECO:0000256" key="5">
    <source>
        <dbReference type="ARBA" id="ARBA00022679"/>
    </source>
</evidence>
<accession>A0A1B7LEP4</accession>
<comment type="function">
    <text evidence="2 7">Synthesizes alpha-1,4-glucan chains using ADP-glucose.</text>
</comment>
<evidence type="ECO:0000256" key="2">
    <source>
        <dbReference type="ARBA" id="ARBA00002764"/>
    </source>
</evidence>
<dbReference type="NCBIfam" id="NF001899">
    <property type="entry name" value="PRK00654.1-2"/>
    <property type="match status" value="1"/>
</dbReference>
<dbReference type="Pfam" id="PF08323">
    <property type="entry name" value="Glyco_transf_5"/>
    <property type="match status" value="1"/>
</dbReference>
<proteinExistence type="inferred from homology"/>
<keyword evidence="5 7" id="KW-0808">Transferase</keyword>
<dbReference type="EC" id="2.4.1.21" evidence="7"/>
<feature type="domain" description="Starch synthase catalytic" evidence="9">
    <location>
        <begin position="7"/>
        <end position="249"/>
    </location>
</feature>
<feature type="binding site" evidence="7">
    <location>
        <position position="20"/>
    </location>
    <ligand>
        <name>ADP-alpha-D-glucose</name>
        <dbReference type="ChEBI" id="CHEBI:57498"/>
    </ligand>
</feature>
<protein>
    <recommendedName>
        <fullName evidence="7">Glycogen synthase</fullName>
        <ecNumber evidence="7">2.4.1.21</ecNumber>
    </recommendedName>
    <alternativeName>
        <fullName evidence="7">Starch [bacterial glycogen] synthase</fullName>
    </alternativeName>
</protein>
<sequence>MFDRPLKILLVSSEVVPFAKTGGLADVAGSLPKALATVGNDNLGNDVRVALPHYKGIEGAAYRTDFPVLFNNRAETAIIRESSLEAQFEGEHRMIPVYLVDNHHYFYRDRMYMFADEAERFTFFCRAVLEMLPRLNWQPDLIHCNDWQTGPIPFFLRVRYARDPFYSRMATVFTIHNLQYQGNFPRETLDLLGVGDEYFTPDQLEFYGTVSYMKMGILYADVINTVSKTYAAEIQRPELGERLDGLLRKRSHDLYGIVNGINYHEFNPKTDHRIHRNFDRDSVENKKENKYALQKEMHLPVRDVPVLGLISRLVDQKGLDLIAGISDQLLAQDVQFVVLGSGDRYYEDLFRSLRERYPEKMGVYIGFNAILAQRIYAGADMFLMPSKFEPCGLGQLIAMRYGTIPVVRATGGLADTVHDYNPATGSGNGFVFSEYDGAALWDAVGRAIKLYREHPDQWLKLVKSAMELDFSWARSGVEYLQLYQEALSRHLALAKTA</sequence>
<dbReference type="SUPFAM" id="SSF53756">
    <property type="entry name" value="UDP-Glycosyltransferase/glycogen phosphorylase"/>
    <property type="match status" value="1"/>
</dbReference>
<dbReference type="InterPro" id="IPR001296">
    <property type="entry name" value="Glyco_trans_1"/>
</dbReference>
<dbReference type="NCBIfam" id="TIGR02095">
    <property type="entry name" value="glgA"/>
    <property type="match status" value="1"/>
</dbReference>
<evidence type="ECO:0000259" key="9">
    <source>
        <dbReference type="Pfam" id="PF08323"/>
    </source>
</evidence>
<evidence type="ECO:0000256" key="6">
    <source>
        <dbReference type="ARBA" id="ARBA00023056"/>
    </source>
</evidence>
<dbReference type="UniPathway" id="UPA00164"/>
<dbReference type="STRING" id="1838280.A6M21_10045"/>
<dbReference type="Pfam" id="PF00534">
    <property type="entry name" value="Glycos_transf_1"/>
    <property type="match status" value="1"/>
</dbReference>
<name>A0A1B7LEP4_9FIRM</name>
<gene>
    <name evidence="7" type="primary">glgA</name>
    <name evidence="10" type="ORF">A6M21_10045</name>
</gene>
<feature type="domain" description="Glycosyl transferase family 1" evidence="8">
    <location>
        <begin position="303"/>
        <end position="457"/>
    </location>
</feature>
<dbReference type="HAMAP" id="MF_00484">
    <property type="entry name" value="Glycogen_synth"/>
    <property type="match status" value="1"/>
</dbReference>
<dbReference type="OrthoDB" id="9808590at2"/>
<comment type="catalytic activity">
    <reaction evidence="1 7">
        <text>[(1-&gt;4)-alpha-D-glucosyl](n) + ADP-alpha-D-glucose = [(1-&gt;4)-alpha-D-glucosyl](n+1) + ADP + H(+)</text>
        <dbReference type="Rhea" id="RHEA:18189"/>
        <dbReference type="Rhea" id="RHEA-COMP:9584"/>
        <dbReference type="Rhea" id="RHEA-COMP:9587"/>
        <dbReference type="ChEBI" id="CHEBI:15378"/>
        <dbReference type="ChEBI" id="CHEBI:15444"/>
        <dbReference type="ChEBI" id="CHEBI:57498"/>
        <dbReference type="ChEBI" id="CHEBI:456216"/>
        <dbReference type="EC" id="2.4.1.21"/>
    </reaction>
</comment>
<evidence type="ECO:0000256" key="3">
    <source>
        <dbReference type="ARBA" id="ARBA00010281"/>
    </source>
</evidence>
<organism evidence="10 11">
    <name type="scientific">Desulfotomaculum copahuensis</name>
    <dbReference type="NCBI Taxonomy" id="1838280"/>
    <lineage>
        <taxon>Bacteria</taxon>
        <taxon>Bacillati</taxon>
        <taxon>Bacillota</taxon>
        <taxon>Clostridia</taxon>
        <taxon>Eubacteriales</taxon>
        <taxon>Desulfotomaculaceae</taxon>
        <taxon>Desulfotomaculum</taxon>
    </lineage>
</organism>
<dbReference type="Gene3D" id="3.40.50.2000">
    <property type="entry name" value="Glycogen Phosphorylase B"/>
    <property type="match status" value="2"/>
</dbReference>
<dbReference type="InterPro" id="IPR011835">
    <property type="entry name" value="GS/SS"/>
</dbReference>
<dbReference type="InterPro" id="IPR013534">
    <property type="entry name" value="Starch_synth_cat_dom"/>
</dbReference>
<keyword evidence="6 7" id="KW-0320">Glycogen biosynthesis</keyword>
<dbReference type="AlphaFoldDB" id="A0A1B7LEP4"/>